<dbReference type="EMBL" id="JACHOA010000001">
    <property type="protein sequence ID" value="MBB4612558.1"/>
    <property type="molecule type" value="Genomic_DNA"/>
</dbReference>
<evidence type="ECO:0000313" key="3">
    <source>
        <dbReference type="EMBL" id="MBB4612558.1"/>
    </source>
</evidence>
<feature type="signal peptide" evidence="1">
    <location>
        <begin position="1"/>
        <end position="20"/>
    </location>
</feature>
<dbReference type="InterPro" id="IPR032466">
    <property type="entry name" value="Metal_Hydrolase"/>
</dbReference>
<evidence type="ECO:0000256" key="1">
    <source>
        <dbReference type="SAM" id="SignalP"/>
    </source>
</evidence>
<evidence type="ECO:0000313" key="4">
    <source>
        <dbReference type="Proteomes" id="UP000538566"/>
    </source>
</evidence>
<dbReference type="PANTHER" id="PTHR22642">
    <property type="entry name" value="IMIDAZOLONEPROPIONASE"/>
    <property type="match status" value="1"/>
</dbReference>
<evidence type="ECO:0000259" key="2">
    <source>
        <dbReference type="Pfam" id="PF07969"/>
    </source>
</evidence>
<name>A0A7W7ESQ7_9SPHN</name>
<gene>
    <name evidence="3" type="ORF">GGR37_000804</name>
</gene>
<dbReference type="OrthoDB" id="9811399at2"/>
<dbReference type="AlphaFoldDB" id="A0A7W7ESQ7"/>
<keyword evidence="4" id="KW-1185">Reference proteome</keyword>
<sequence>MKTARLLALALAVLPLSAMAAPAQQADLLLVNGKVLTVDKDFTVRSAVAVKDGKIAAVGGPEIAKAWTAPRTVDLKGRTLMPGFIDAHLHLTSVSPRSVEPAKARSIAEIGAMVSAKAKALGPGEWVIGSGWDEALLAEKRNPTRADLDAMAPDNPVVLVRAGAHSAVANSLALKLAGIDRNTPDPAGGLIERGTDGEPSGIVRERTDLILKLVPPSTPAQMRPSYVKSLKDLLGLGITSFMEAWTTIDDEPVELGGIPGGGGNGARAHTFKQLRSIYAEEGESLPRATLYIMYPGAERLKKFPYHTGYGDDRLKLGPIGESAYDGGFTGPTARTSQDYKGQPGFRGTTFMSESALHEMVATSASLGWQLGIHAIGDEAINTVAAAYHDVLATRPKSDHRWFLSHFTMLPTEQTMKTMVADGVWTTAQPNFTYNLEGRYLQVLDGERLDRINPMATPINLGVNVVMSSDNLPIGPMVGLYAAVTRKGLTGHQFSLKEAITREEAIRLYTAKAAALAWDEGKKGSIEPGKFADMIVLDHDPLAVPAEQLLTTKVDMTFVGGKLVWNRMGE</sequence>
<dbReference type="Gene3D" id="3.10.310.70">
    <property type="match status" value="1"/>
</dbReference>
<dbReference type="CDD" id="cd01300">
    <property type="entry name" value="YtcJ_like"/>
    <property type="match status" value="1"/>
</dbReference>
<dbReference type="PANTHER" id="PTHR22642:SF2">
    <property type="entry name" value="PROTEIN LONG AFTER FAR-RED 3"/>
    <property type="match status" value="1"/>
</dbReference>
<dbReference type="InterPro" id="IPR033932">
    <property type="entry name" value="YtcJ-like"/>
</dbReference>
<comment type="caution">
    <text evidence="3">The sequence shown here is derived from an EMBL/GenBank/DDBJ whole genome shotgun (WGS) entry which is preliminary data.</text>
</comment>
<accession>A0A7W7ESQ7</accession>
<dbReference type="Proteomes" id="UP000538566">
    <property type="component" value="Unassembled WGS sequence"/>
</dbReference>
<dbReference type="SUPFAM" id="SSF51556">
    <property type="entry name" value="Metallo-dependent hydrolases"/>
    <property type="match status" value="1"/>
</dbReference>
<dbReference type="GO" id="GO:0016810">
    <property type="term" value="F:hydrolase activity, acting on carbon-nitrogen (but not peptide) bonds"/>
    <property type="evidence" value="ECO:0007669"/>
    <property type="project" value="InterPro"/>
</dbReference>
<dbReference type="InterPro" id="IPR011059">
    <property type="entry name" value="Metal-dep_hydrolase_composite"/>
</dbReference>
<proteinExistence type="predicted"/>
<dbReference type="RefSeq" id="WP_144901379.1">
    <property type="nucleotide sequence ID" value="NZ_JACHOA010000001.1"/>
</dbReference>
<dbReference type="Pfam" id="PF07969">
    <property type="entry name" value="Amidohydro_3"/>
    <property type="match status" value="1"/>
</dbReference>
<dbReference type="Gene3D" id="2.30.40.10">
    <property type="entry name" value="Urease, subunit C, domain 1"/>
    <property type="match status" value="1"/>
</dbReference>
<feature type="domain" description="Amidohydrolase 3" evidence="2">
    <location>
        <begin position="71"/>
        <end position="563"/>
    </location>
</feature>
<protein>
    <recommendedName>
        <fullName evidence="2">Amidohydrolase 3 domain-containing protein</fullName>
    </recommendedName>
</protein>
<dbReference type="SUPFAM" id="SSF51338">
    <property type="entry name" value="Composite domain of metallo-dependent hydrolases"/>
    <property type="match status" value="1"/>
</dbReference>
<dbReference type="Gene3D" id="3.20.20.140">
    <property type="entry name" value="Metal-dependent hydrolases"/>
    <property type="match status" value="1"/>
</dbReference>
<feature type="chain" id="PRO_5031221824" description="Amidohydrolase 3 domain-containing protein" evidence="1">
    <location>
        <begin position="21"/>
        <end position="569"/>
    </location>
</feature>
<organism evidence="3 4">
    <name type="scientific">Novosphingobium taihuense</name>
    <dbReference type="NCBI Taxonomy" id="260085"/>
    <lineage>
        <taxon>Bacteria</taxon>
        <taxon>Pseudomonadati</taxon>
        <taxon>Pseudomonadota</taxon>
        <taxon>Alphaproteobacteria</taxon>
        <taxon>Sphingomonadales</taxon>
        <taxon>Sphingomonadaceae</taxon>
        <taxon>Novosphingobium</taxon>
    </lineage>
</organism>
<keyword evidence="1" id="KW-0732">Signal</keyword>
<dbReference type="InterPro" id="IPR013108">
    <property type="entry name" value="Amidohydro_3"/>
</dbReference>
<reference evidence="3 4" key="1">
    <citation type="submission" date="2020-08" db="EMBL/GenBank/DDBJ databases">
        <title>Genomic Encyclopedia of Type Strains, Phase IV (KMG-IV): sequencing the most valuable type-strain genomes for metagenomic binning, comparative biology and taxonomic classification.</title>
        <authorList>
            <person name="Goeker M."/>
        </authorList>
    </citation>
    <scope>NUCLEOTIDE SEQUENCE [LARGE SCALE GENOMIC DNA]</scope>
    <source>
        <strain evidence="3 4">DSM 17507</strain>
    </source>
</reference>